<dbReference type="AlphaFoldDB" id="A0A9P7UIS6"/>
<reference evidence="1" key="1">
    <citation type="submission" date="2021-05" db="EMBL/GenBank/DDBJ databases">
        <title>Comparative genomics of three Colletotrichum scovillei strains and genetic complementation revealed genes involved fungal growth and virulence on chili pepper.</title>
        <authorList>
            <person name="Hsieh D.-K."/>
            <person name="Chuang S.-C."/>
            <person name="Chen C.-Y."/>
            <person name="Chao Y.-T."/>
            <person name="Lu M.-Y.J."/>
            <person name="Lee M.-H."/>
            <person name="Shih M.-C."/>
        </authorList>
    </citation>
    <scope>NUCLEOTIDE SEQUENCE</scope>
    <source>
        <strain evidence="1">Coll-153</strain>
    </source>
</reference>
<keyword evidence="2" id="KW-1185">Reference proteome</keyword>
<name>A0A9P7UIS6_9PEZI</name>
<feature type="non-terminal residue" evidence="1">
    <location>
        <position position="1"/>
    </location>
</feature>
<proteinExistence type="predicted"/>
<gene>
    <name evidence="1" type="ORF">JMJ77_005485</name>
</gene>
<sequence>AQTVTPHRQIYNIELQLAQSARHARKRLVCAMPFPNNMCQDQA</sequence>
<evidence type="ECO:0000313" key="2">
    <source>
        <dbReference type="Proteomes" id="UP000699042"/>
    </source>
</evidence>
<protein>
    <submittedName>
        <fullName evidence="1">Uncharacterized protein</fullName>
    </submittedName>
</protein>
<organism evidence="1 2">
    <name type="scientific">Colletotrichum scovillei</name>
    <dbReference type="NCBI Taxonomy" id="1209932"/>
    <lineage>
        <taxon>Eukaryota</taxon>
        <taxon>Fungi</taxon>
        <taxon>Dikarya</taxon>
        <taxon>Ascomycota</taxon>
        <taxon>Pezizomycotina</taxon>
        <taxon>Sordariomycetes</taxon>
        <taxon>Hypocreomycetidae</taxon>
        <taxon>Glomerellales</taxon>
        <taxon>Glomerellaceae</taxon>
        <taxon>Colletotrichum</taxon>
        <taxon>Colletotrichum acutatum species complex</taxon>
    </lineage>
</organism>
<comment type="caution">
    <text evidence="1">The sequence shown here is derived from an EMBL/GenBank/DDBJ whole genome shotgun (WGS) entry which is preliminary data.</text>
</comment>
<accession>A0A9P7UIS6</accession>
<evidence type="ECO:0000313" key="1">
    <source>
        <dbReference type="EMBL" id="KAG7058107.1"/>
    </source>
</evidence>
<feature type="non-terminal residue" evidence="1">
    <location>
        <position position="43"/>
    </location>
</feature>
<dbReference type="Proteomes" id="UP000699042">
    <property type="component" value="Unassembled WGS sequence"/>
</dbReference>
<dbReference type="EMBL" id="JAESDN010000001">
    <property type="protein sequence ID" value="KAG7058107.1"/>
    <property type="molecule type" value="Genomic_DNA"/>
</dbReference>